<dbReference type="AlphaFoldDB" id="A0A8B6CM06"/>
<dbReference type="Gene3D" id="2.60.120.200">
    <property type="match status" value="1"/>
</dbReference>
<dbReference type="Proteomes" id="UP000596742">
    <property type="component" value="Unassembled WGS sequence"/>
</dbReference>
<dbReference type="Pfam" id="PF00337">
    <property type="entry name" value="Gal-bind_lectin"/>
    <property type="match status" value="1"/>
</dbReference>
<dbReference type="InterPro" id="IPR001079">
    <property type="entry name" value="Galectin_CRD"/>
</dbReference>
<keyword evidence="1 2" id="KW-0430">Lectin</keyword>
<evidence type="ECO:0000313" key="5">
    <source>
        <dbReference type="Proteomes" id="UP000596742"/>
    </source>
</evidence>
<comment type="caution">
    <text evidence="4">The sequence shown here is derived from an EMBL/GenBank/DDBJ whole genome shotgun (WGS) entry which is preliminary data.</text>
</comment>
<protein>
    <recommendedName>
        <fullName evidence="2">Galectin</fullName>
    </recommendedName>
</protein>
<dbReference type="SUPFAM" id="SSF49899">
    <property type="entry name" value="Concanavalin A-like lectins/glucanases"/>
    <property type="match status" value="1"/>
</dbReference>
<dbReference type="GO" id="GO:0030246">
    <property type="term" value="F:carbohydrate binding"/>
    <property type="evidence" value="ECO:0007669"/>
    <property type="project" value="UniProtKB-UniRule"/>
</dbReference>
<keyword evidence="5" id="KW-1185">Reference proteome</keyword>
<evidence type="ECO:0000256" key="1">
    <source>
        <dbReference type="ARBA" id="ARBA00022734"/>
    </source>
</evidence>
<name>A0A8B6CM06_MYTGA</name>
<gene>
    <name evidence="4" type="ORF">MGAL_10B071556</name>
</gene>
<dbReference type="PROSITE" id="PS51304">
    <property type="entry name" value="GALECTIN"/>
    <property type="match status" value="1"/>
</dbReference>
<feature type="domain" description="Galectin" evidence="3">
    <location>
        <begin position="1"/>
        <end position="140"/>
    </location>
</feature>
<sequence length="140" mass="16197">MLPLKTQFWWIGANVVNCKVAGCDQTILRDWDNGFCVNVQADHSDYENIAFHFNPRAPTSRVVLNTRTDKKWQTKIYIKDKNVKSEYFDHPFDLKIEVKTKNHILISVNGDLKTGYDCKDDITKMKYLCYSSGVSIALDE</sequence>
<reference evidence="4" key="1">
    <citation type="submission" date="2018-11" db="EMBL/GenBank/DDBJ databases">
        <authorList>
            <person name="Alioto T."/>
            <person name="Alioto T."/>
        </authorList>
    </citation>
    <scope>NUCLEOTIDE SEQUENCE</scope>
</reference>
<evidence type="ECO:0000259" key="3">
    <source>
        <dbReference type="PROSITE" id="PS51304"/>
    </source>
</evidence>
<accession>A0A8B6CM06</accession>
<proteinExistence type="predicted"/>
<evidence type="ECO:0000313" key="4">
    <source>
        <dbReference type="EMBL" id="VDI06124.1"/>
    </source>
</evidence>
<dbReference type="EMBL" id="UYJE01001898">
    <property type="protein sequence ID" value="VDI06124.1"/>
    <property type="molecule type" value="Genomic_DNA"/>
</dbReference>
<evidence type="ECO:0000256" key="2">
    <source>
        <dbReference type="RuleBase" id="RU102079"/>
    </source>
</evidence>
<organism evidence="4 5">
    <name type="scientific">Mytilus galloprovincialis</name>
    <name type="common">Mediterranean mussel</name>
    <dbReference type="NCBI Taxonomy" id="29158"/>
    <lineage>
        <taxon>Eukaryota</taxon>
        <taxon>Metazoa</taxon>
        <taxon>Spiralia</taxon>
        <taxon>Lophotrochozoa</taxon>
        <taxon>Mollusca</taxon>
        <taxon>Bivalvia</taxon>
        <taxon>Autobranchia</taxon>
        <taxon>Pteriomorphia</taxon>
        <taxon>Mytilida</taxon>
        <taxon>Mytiloidea</taxon>
        <taxon>Mytilidae</taxon>
        <taxon>Mytilinae</taxon>
        <taxon>Mytilus</taxon>
    </lineage>
</organism>
<dbReference type="InterPro" id="IPR013320">
    <property type="entry name" value="ConA-like_dom_sf"/>
</dbReference>